<sequence>MAAMSTSARAARRPEHAKVEKTDEGEFHVVWINTGQSRDGDSVTLSVASQPIACVPSCPIQPDNLPEPLTYLPLTYLPHQVTDGPPPRAA</sequence>
<evidence type="ECO:0000313" key="2">
    <source>
        <dbReference type="EMBL" id="RVW01786.1"/>
    </source>
</evidence>
<dbReference type="EMBL" id="RKLN01000005">
    <property type="protein sequence ID" value="RVW01786.1"/>
    <property type="molecule type" value="Genomic_DNA"/>
</dbReference>
<comment type="caution">
    <text evidence="2">The sequence shown here is derived from an EMBL/GenBank/DDBJ whole genome shotgun (WGS) entry which is preliminary data.</text>
</comment>
<organism evidence="2 3">
    <name type="scientific">Rhodococcus spongiicola</name>
    <dbReference type="NCBI Taxonomy" id="2487352"/>
    <lineage>
        <taxon>Bacteria</taxon>
        <taxon>Bacillati</taxon>
        <taxon>Actinomycetota</taxon>
        <taxon>Actinomycetes</taxon>
        <taxon>Mycobacteriales</taxon>
        <taxon>Nocardiaceae</taxon>
        <taxon>Rhodococcus</taxon>
    </lineage>
</organism>
<proteinExistence type="predicted"/>
<gene>
    <name evidence="2" type="ORF">EF834_15510</name>
</gene>
<name>A0A3S3A4D3_9NOCA</name>
<dbReference type="Proteomes" id="UP000284333">
    <property type="component" value="Unassembled WGS sequence"/>
</dbReference>
<accession>A0A3S3A4D3</accession>
<reference evidence="2 3" key="1">
    <citation type="submission" date="2018-11" db="EMBL/GenBank/DDBJ databases">
        <title>Rhodococcus spongicola sp. nov. and Rhodococcus xishaensis sp. nov. from marine sponges.</title>
        <authorList>
            <person name="Li L."/>
            <person name="Lin H.W."/>
        </authorList>
    </citation>
    <scope>NUCLEOTIDE SEQUENCE [LARGE SCALE GENOMIC DNA]</scope>
    <source>
        <strain evidence="2 3">LHW50502</strain>
    </source>
</reference>
<dbReference type="AlphaFoldDB" id="A0A3S3A4D3"/>
<evidence type="ECO:0000256" key="1">
    <source>
        <dbReference type="SAM" id="MobiDB-lite"/>
    </source>
</evidence>
<keyword evidence="3" id="KW-1185">Reference proteome</keyword>
<protein>
    <submittedName>
        <fullName evidence="2">Uncharacterized protein</fullName>
    </submittedName>
</protein>
<feature type="region of interest" description="Disordered" evidence="1">
    <location>
        <begin position="1"/>
        <end position="23"/>
    </location>
</feature>
<feature type="compositionally biased region" description="Basic and acidic residues" evidence="1">
    <location>
        <begin position="12"/>
        <end position="23"/>
    </location>
</feature>
<evidence type="ECO:0000313" key="3">
    <source>
        <dbReference type="Proteomes" id="UP000284333"/>
    </source>
</evidence>